<feature type="region of interest" description="Disordered" evidence="1">
    <location>
        <begin position="279"/>
        <end position="302"/>
    </location>
</feature>
<evidence type="ECO:0000256" key="1">
    <source>
        <dbReference type="SAM" id="MobiDB-lite"/>
    </source>
</evidence>
<evidence type="ECO:0000259" key="3">
    <source>
        <dbReference type="PROSITE" id="PS51294"/>
    </source>
</evidence>
<feature type="compositionally biased region" description="Low complexity" evidence="1">
    <location>
        <begin position="642"/>
        <end position="658"/>
    </location>
</feature>
<dbReference type="PROSITE" id="PS50090">
    <property type="entry name" value="MYB_LIKE"/>
    <property type="match status" value="1"/>
</dbReference>
<name>A0ABD3IBS8_9MARC</name>
<dbReference type="SUPFAM" id="SSF46689">
    <property type="entry name" value="Homeodomain-like"/>
    <property type="match status" value="1"/>
</dbReference>
<dbReference type="InterPro" id="IPR009057">
    <property type="entry name" value="Homeodomain-like_sf"/>
</dbReference>
<organism evidence="4 5">
    <name type="scientific">Riccia sorocarpa</name>
    <dbReference type="NCBI Taxonomy" id="122646"/>
    <lineage>
        <taxon>Eukaryota</taxon>
        <taxon>Viridiplantae</taxon>
        <taxon>Streptophyta</taxon>
        <taxon>Embryophyta</taxon>
        <taxon>Marchantiophyta</taxon>
        <taxon>Marchantiopsida</taxon>
        <taxon>Marchantiidae</taxon>
        <taxon>Marchantiales</taxon>
        <taxon>Ricciaceae</taxon>
        <taxon>Riccia</taxon>
    </lineage>
</organism>
<feature type="region of interest" description="Disordered" evidence="1">
    <location>
        <begin position="318"/>
        <end position="398"/>
    </location>
</feature>
<feature type="domain" description="Myb-like" evidence="2">
    <location>
        <begin position="207"/>
        <end position="256"/>
    </location>
</feature>
<sequence length="658" mass="65918">MGKKGTLSEVEMGQILRRYSAVTVMGLLREIAKCESTKLDFNALVKKSCTGISCAREYQALWRHIAYREELDDSYEEDAEPLDDDSDLEFELEPKPSVTAEATAEAAAWVKADMQRYGILPLKRKADALSKSKTKDADATPAGANQAPASSGLSASAVDANGKTVPAASVAALDVKTTNLTGTASQVASVAADTTPGGNLQSTLNQSERKKRKLWTPDEDQELIAAVEKCGEGNWTTILKGAFTHDRTAAQLSQRWALIKKRREIHALAGFKSASPSIAAEAHQSANHRATSASGASVAQNGGTSLASSAAQLASSVSPTSGAAPAVTPSPPVAGTTTGPSTSAQAQVQVQASGSSSSSPGSLPITTAPAVASSSPSVGVDASVAKPGSQAVARPPAGSVMRTTAVATNRQSQTVGAARSTAGSSTSVVGTLPADQARNGSAKTVANGVSTGRLIAPGAVVMSAAAAQAASVGGSEMWQATTLPPTSAQTSLPVKYGGRGNLGASGGRVNVITKQPVTGPDPGVQAAAVAAGARIAPASAAASLLKAAQSGNVVHIGPGGVPITKTGLPNQTGIGHGSNAGSRVSSGGAIVHYIRTGAGAPSPAFPGMMRPAQQPKTQSAKPVGVNQGASNAVPKAQSSPAPSGTPTQSVTPPSSQSK</sequence>
<dbReference type="CDD" id="cd11660">
    <property type="entry name" value="SANT_TRF"/>
    <property type="match status" value="1"/>
</dbReference>
<feature type="region of interest" description="Disordered" evidence="1">
    <location>
        <begin position="131"/>
        <end position="157"/>
    </location>
</feature>
<dbReference type="Gene3D" id="1.10.10.60">
    <property type="entry name" value="Homeodomain-like"/>
    <property type="match status" value="1"/>
</dbReference>
<dbReference type="PANTHER" id="PTHR47206">
    <property type="entry name" value="HOMEODOMAIN-LIKE SUPERFAMILY PROTEIN"/>
    <property type="match status" value="1"/>
</dbReference>
<proteinExistence type="predicted"/>
<dbReference type="PROSITE" id="PS51294">
    <property type="entry name" value="HTH_MYB"/>
    <property type="match status" value="1"/>
</dbReference>
<feature type="region of interest" description="Disordered" evidence="1">
    <location>
        <begin position="193"/>
        <end position="213"/>
    </location>
</feature>
<feature type="compositionally biased region" description="Polar residues" evidence="1">
    <location>
        <begin position="284"/>
        <end position="302"/>
    </location>
</feature>
<dbReference type="InterPro" id="IPR001005">
    <property type="entry name" value="SANT/Myb"/>
</dbReference>
<keyword evidence="5" id="KW-1185">Reference proteome</keyword>
<dbReference type="PANTHER" id="PTHR47206:SF1">
    <property type="entry name" value="HOMEODOMAIN-LIKE SUPERFAMILY PROTEIN"/>
    <property type="match status" value="1"/>
</dbReference>
<feature type="domain" description="HTH myb-type" evidence="3">
    <location>
        <begin position="207"/>
        <end position="264"/>
    </location>
</feature>
<protein>
    <submittedName>
        <fullName evidence="4">Uncharacterized protein</fullName>
    </submittedName>
</protein>
<dbReference type="Pfam" id="PF00249">
    <property type="entry name" value="Myb_DNA-binding"/>
    <property type="match status" value="1"/>
</dbReference>
<dbReference type="AlphaFoldDB" id="A0ABD3IBS8"/>
<gene>
    <name evidence="4" type="ORF">R1sor_017754</name>
</gene>
<dbReference type="InterPro" id="IPR017930">
    <property type="entry name" value="Myb_dom"/>
</dbReference>
<evidence type="ECO:0000259" key="2">
    <source>
        <dbReference type="PROSITE" id="PS50090"/>
    </source>
</evidence>
<dbReference type="EMBL" id="JBJQOH010000001">
    <property type="protein sequence ID" value="KAL3699732.1"/>
    <property type="molecule type" value="Genomic_DNA"/>
</dbReference>
<feature type="compositionally biased region" description="Low complexity" evidence="1">
    <location>
        <begin position="318"/>
        <end position="385"/>
    </location>
</feature>
<dbReference type="SMART" id="SM00717">
    <property type="entry name" value="SANT"/>
    <property type="match status" value="1"/>
</dbReference>
<evidence type="ECO:0000313" key="5">
    <source>
        <dbReference type="Proteomes" id="UP001633002"/>
    </source>
</evidence>
<evidence type="ECO:0000313" key="4">
    <source>
        <dbReference type="EMBL" id="KAL3699732.1"/>
    </source>
</evidence>
<dbReference type="Proteomes" id="UP001633002">
    <property type="component" value="Unassembled WGS sequence"/>
</dbReference>
<reference evidence="4 5" key="1">
    <citation type="submission" date="2024-09" db="EMBL/GenBank/DDBJ databases">
        <title>Chromosome-scale assembly of Riccia sorocarpa.</title>
        <authorList>
            <person name="Paukszto L."/>
        </authorList>
    </citation>
    <scope>NUCLEOTIDE SEQUENCE [LARGE SCALE GENOMIC DNA]</scope>
    <source>
        <strain evidence="4">LP-2024</strain>
        <tissue evidence="4">Aerial parts of the thallus</tissue>
    </source>
</reference>
<feature type="region of interest" description="Disordered" evidence="1">
    <location>
        <begin position="602"/>
        <end position="658"/>
    </location>
</feature>
<feature type="compositionally biased region" description="Polar residues" evidence="1">
    <location>
        <begin position="196"/>
        <end position="206"/>
    </location>
</feature>
<comment type="caution">
    <text evidence="4">The sequence shown here is derived from an EMBL/GenBank/DDBJ whole genome shotgun (WGS) entry which is preliminary data.</text>
</comment>
<accession>A0ABD3IBS8</accession>